<dbReference type="OMA" id="CIANTIP"/>
<dbReference type="Gene3D" id="1.20.1560.10">
    <property type="entry name" value="ABC transporter type 1, transmembrane domain"/>
    <property type="match status" value="1"/>
</dbReference>
<keyword evidence="6" id="KW-0067">ATP-binding</keyword>
<keyword evidence="4 11" id="KW-0812">Transmembrane</keyword>
<dbReference type="CDD" id="cd18590">
    <property type="entry name" value="ABC_6TM_TAP2"/>
    <property type="match status" value="1"/>
</dbReference>
<dbReference type="InterPro" id="IPR027417">
    <property type="entry name" value="P-loop_NTPase"/>
</dbReference>
<feature type="transmembrane region" description="Helical" evidence="11">
    <location>
        <begin position="114"/>
        <end position="133"/>
    </location>
</feature>
<dbReference type="InterPro" id="IPR039421">
    <property type="entry name" value="Type_1_exporter"/>
</dbReference>
<feature type="transmembrane region" description="Helical" evidence="11">
    <location>
        <begin position="23"/>
        <end position="51"/>
    </location>
</feature>
<dbReference type="OrthoDB" id="6500128at2759"/>
<dbReference type="PROSITE" id="PS50893">
    <property type="entry name" value="ABC_TRANSPORTER_2"/>
    <property type="match status" value="1"/>
</dbReference>
<keyword evidence="10 11" id="KW-0472">Membrane</keyword>
<evidence type="ECO:0000256" key="4">
    <source>
        <dbReference type="ARBA" id="ARBA00022692"/>
    </source>
</evidence>
<dbReference type="AlphaFoldDB" id="A0A401PSY1"/>
<feature type="domain" description="ABC transporter" evidence="12">
    <location>
        <begin position="303"/>
        <end position="538"/>
    </location>
</feature>
<evidence type="ECO:0000313" key="15">
    <source>
        <dbReference type="Proteomes" id="UP000288216"/>
    </source>
</evidence>
<dbReference type="InterPro" id="IPR003439">
    <property type="entry name" value="ABC_transporter-like_ATP-bd"/>
</dbReference>
<evidence type="ECO:0000256" key="9">
    <source>
        <dbReference type="ARBA" id="ARBA00022989"/>
    </source>
</evidence>
<dbReference type="GO" id="GO:0016887">
    <property type="term" value="F:ATP hydrolysis activity"/>
    <property type="evidence" value="ECO:0007669"/>
    <property type="project" value="InterPro"/>
</dbReference>
<dbReference type="PROSITE" id="PS00211">
    <property type="entry name" value="ABC_TRANSPORTER_1"/>
    <property type="match status" value="1"/>
</dbReference>
<evidence type="ECO:0000313" key="14">
    <source>
        <dbReference type="EMBL" id="GCB76244.1"/>
    </source>
</evidence>
<keyword evidence="8" id="KW-1278">Translocase</keyword>
<evidence type="ECO:0000256" key="11">
    <source>
        <dbReference type="SAM" id="Phobius"/>
    </source>
</evidence>
<dbReference type="GO" id="GO:0012505">
    <property type="term" value="C:endomembrane system"/>
    <property type="evidence" value="ECO:0007669"/>
    <property type="project" value="UniProtKB-SubCell"/>
</dbReference>
<proteinExistence type="inferred from homology"/>
<keyword evidence="9 11" id="KW-1133">Transmembrane helix</keyword>
<protein>
    <recommendedName>
        <fullName evidence="16">Transporter associated with antigen processing 2</fullName>
    </recommendedName>
</protein>
<dbReference type="PROSITE" id="PS50929">
    <property type="entry name" value="ABC_TM1F"/>
    <property type="match status" value="1"/>
</dbReference>
<evidence type="ECO:0000256" key="10">
    <source>
        <dbReference type="ARBA" id="ARBA00023136"/>
    </source>
</evidence>
<comment type="subcellular location">
    <subcellularLocation>
        <location evidence="1">Endomembrane system</location>
        <topology evidence="1">Multi-pass membrane protein</topology>
    </subcellularLocation>
</comment>
<comment type="caution">
    <text evidence="14">The sequence shown here is derived from an EMBL/GenBank/DDBJ whole genome shotgun (WGS) entry which is preliminary data.</text>
</comment>
<dbReference type="InterPro" id="IPR017871">
    <property type="entry name" value="ABC_transporter-like_CS"/>
</dbReference>
<evidence type="ECO:0000259" key="13">
    <source>
        <dbReference type="PROSITE" id="PS50929"/>
    </source>
</evidence>
<keyword evidence="5" id="KW-0547">Nucleotide-binding</keyword>
<evidence type="ECO:0000259" key="12">
    <source>
        <dbReference type="PROSITE" id="PS50893"/>
    </source>
</evidence>
<dbReference type="SUPFAM" id="SSF52540">
    <property type="entry name" value="P-loop containing nucleoside triphosphate hydrolases"/>
    <property type="match status" value="1"/>
</dbReference>
<dbReference type="SMART" id="SM00382">
    <property type="entry name" value="AAA"/>
    <property type="match status" value="1"/>
</dbReference>
<evidence type="ECO:0000256" key="3">
    <source>
        <dbReference type="ARBA" id="ARBA00022448"/>
    </source>
</evidence>
<dbReference type="GO" id="GO:0005524">
    <property type="term" value="F:ATP binding"/>
    <property type="evidence" value="ECO:0007669"/>
    <property type="project" value="UniProtKB-KW"/>
</dbReference>
<dbReference type="GO" id="GO:0016020">
    <property type="term" value="C:membrane"/>
    <property type="evidence" value="ECO:0007669"/>
    <property type="project" value="InterPro"/>
</dbReference>
<dbReference type="Proteomes" id="UP000288216">
    <property type="component" value="Unassembled WGS sequence"/>
</dbReference>
<dbReference type="InterPro" id="IPR011527">
    <property type="entry name" value="ABC1_TM_dom"/>
</dbReference>
<dbReference type="Gene3D" id="3.40.50.300">
    <property type="entry name" value="P-loop containing nucleotide triphosphate hydrolases"/>
    <property type="match status" value="1"/>
</dbReference>
<evidence type="ECO:0000256" key="8">
    <source>
        <dbReference type="ARBA" id="ARBA00022967"/>
    </source>
</evidence>
<dbReference type="PIRSF" id="PIRSF002773">
    <property type="entry name" value="ABC_prm/ATPase_B"/>
    <property type="match status" value="1"/>
</dbReference>
<evidence type="ECO:0000256" key="1">
    <source>
        <dbReference type="ARBA" id="ARBA00004127"/>
    </source>
</evidence>
<accession>A0A401PSY1</accession>
<dbReference type="PANTHER" id="PTHR43394">
    <property type="entry name" value="ATP-DEPENDENT PERMEASE MDL1, MITOCHONDRIAL"/>
    <property type="match status" value="1"/>
</dbReference>
<evidence type="ECO:0000256" key="2">
    <source>
        <dbReference type="ARBA" id="ARBA00006493"/>
    </source>
</evidence>
<dbReference type="InterPro" id="IPR003593">
    <property type="entry name" value="AAA+_ATPase"/>
</dbReference>
<name>A0A401PSY1_SCYTO</name>
<dbReference type="EMBL" id="BFAA01015235">
    <property type="protein sequence ID" value="GCB76244.1"/>
    <property type="molecule type" value="Genomic_DNA"/>
</dbReference>
<dbReference type="FunFam" id="1.20.1560.10:FF:000058">
    <property type="entry name" value="ABC transporter B family member 25"/>
    <property type="match status" value="1"/>
</dbReference>
<keyword evidence="15" id="KW-1185">Reference proteome</keyword>
<dbReference type="FunFam" id="3.40.50.300:FF:000140">
    <property type="entry name" value="Lipid A export ATP-binding/permease protein MsbA"/>
    <property type="match status" value="1"/>
</dbReference>
<keyword evidence="7" id="KW-0571">Peptide transport</keyword>
<evidence type="ECO:0008006" key="16">
    <source>
        <dbReference type="Google" id="ProtNLM"/>
    </source>
</evidence>
<sequence length="550" mass="62281">EMFIPYYTGKVIDLLSSRYDHRAFLIAISYMFMTSMGSSISAGLRGGLFMFTMYSLNKRVRNQLFSNLVQQEIGFFEATRTGDITSRLSTDTALMSRSIAANVNIFLRSLVKTVGILFFMFSLSWQLTILMFFESPLTIVIQELYNKYHMKLVQDVQDSIAKSNQLAGEIVSGIRTVRSFATETEESELFEEKLQVTHQLKTKRDIVRAVYLVCHRHVQLAMQVIMLYYGQYLIHTRQMSSGKLVAFIMYQMNFGENVRTLVHMYSEMIHSVGAAEKVFEYLDRKSSVPTDGKLVVEQLKGDVKFRNVSFSYPTRPDVQALKNVSFELKCGEITALVGPSGGGKTTCVALLERFYQPQSGEILLDGKPIEEYEHKYYHNKLGLVGQEPVLFALSIEENICYGLPSCPRSSVVEAAQRANANAFIKRLENGYSTDVGEAGGQLSAGEKQRIAIARALIRQPQILMLDEATSSLDVESEHTIQQALSRDTRQTILVVAHRLKTVEKADKIIVINDGRVVEEGKHHQLMEQKGYYHRLLQKLSHNGEQDTAEF</sequence>
<dbReference type="STRING" id="75743.A0A401PSY1"/>
<dbReference type="GO" id="GO:0015421">
    <property type="term" value="F:ABC-type oligopeptide transporter activity"/>
    <property type="evidence" value="ECO:0007669"/>
    <property type="project" value="TreeGrafter"/>
</dbReference>
<dbReference type="Pfam" id="PF00664">
    <property type="entry name" value="ABC_membrane"/>
    <property type="match status" value="1"/>
</dbReference>
<dbReference type="PANTHER" id="PTHR43394:SF14">
    <property type="entry name" value="TRANSPORTER 2, ATP BINDING CASSETTE SUBFAMILY B"/>
    <property type="match status" value="1"/>
</dbReference>
<feature type="domain" description="ABC transmembrane type-1" evidence="13">
    <location>
        <begin position="1"/>
        <end position="270"/>
    </location>
</feature>
<feature type="non-terminal residue" evidence="14">
    <location>
        <position position="1"/>
    </location>
</feature>
<evidence type="ECO:0000256" key="7">
    <source>
        <dbReference type="ARBA" id="ARBA00022856"/>
    </source>
</evidence>
<dbReference type="InterPro" id="IPR036640">
    <property type="entry name" value="ABC1_TM_sf"/>
</dbReference>
<dbReference type="SUPFAM" id="SSF90123">
    <property type="entry name" value="ABC transporter transmembrane region"/>
    <property type="match status" value="1"/>
</dbReference>
<evidence type="ECO:0000256" key="6">
    <source>
        <dbReference type="ARBA" id="ARBA00022840"/>
    </source>
</evidence>
<keyword evidence="7" id="KW-0653">Protein transport</keyword>
<evidence type="ECO:0000256" key="5">
    <source>
        <dbReference type="ARBA" id="ARBA00022741"/>
    </source>
</evidence>
<comment type="similarity">
    <text evidence="2">Belongs to the ABC transporter superfamily. ABCB family. MHC peptide exporter (TC 3.A.1.209) subfamily.</text>
</comment>
<gene>
    <name evidence="14" type="ORF">scyTo_0019861</name>
</gene>
<dbReference type="Pfam" id="PF00005">
    <property type="entry name" value="ABC_tran"/>
    <property type="match status" value="1"/>
</dbReference>
<organism evidence="14 15">
    <name type="scientific">Scyliorhinus torazame</name>
    <name type="common">Cloudy catshark</name>
    <name type="synonym">Catulus torazame</name>
    <dbReference type="NCBI Taxonomy" id="75743"/>
    <lineage>
        <taxon>Eukaryota</taxon>
        <taxon>Metazoa</taxon>
        <taxon>Chordata</taxon>
        <taxon>Craniata</taxon>
        <taxon>Vertebrata</taxon>
        <taxon>Chondrichthyes</taxon>
        <taxon>Elasmobranchii</taxon>
        <taxon>Galeomorphii</taxon>
        <taxon>Galeoidea</taxon>
        <taxon>Carcharhiniformes</taxon>
        <taxon>Scyliorhinidae</taxon>
        <taxon>Scyliorhinus</taxon>
    </lineage>
</organism>
<keyword evidence="3" id="KW-0813">Transport</keyword>
<reference evidence="14 15" key="1">
    <citation type="journal article" date="2018" name="Nat. Ecol. Evol.">
        <title>Shark genomes provide insights into elasmobranch evolution and the origin of vertebrates.</title>
        <authorList>
            <person name="Hara Y"/>
            <person name="Yamaguchi K"/>
            <person name="Onimaru K"/>
            <person name="Kadota M"/>
            <person name="Koyanagi M"/>
            <person name="Keeley SD"/>
            <person name="Tatsumi K"/>
            <person name="Tanaka K"/>
            <person name="Motone F"/>
            <person name="Kageyama Y"/>
            <person name="Nozu R"/>
            <person name="Adachi N"/>
            <person name="Nishimura O"/>
            <person name="Nakagawa R"/>
            <person name="Tanegashima C"/>
            <person name="Kiyatake I"/>
            <person name="Matsumoto R"/>
            <person name="Murakumo K"/>
            <person name="Nishida K"/>
            <person name="Terakita A"/>
            <person name="Kuratani S"/>
            <person name="Sato K"/>
            <person name="Hyodo S Kuraku.S."/>
        </authorList>
    </citation>
    <scope>NUCLEOTIDE SEQUENCE [LARGE SCALE GENOMIC DNA]</scope>
</reference>